<accession>A0ABS1D7Q5</accession>
<reference evidence="7 8" key="1">
    <citation type="journal article" date="2020" name="Microorganisms">
        <title>Osmotic Adaptation and Compatible Solute Biosynthesis of Phototrophic Bacteria as Revealed from Genome Analyses.</title>
        <authorList>
            <person name="Imhoff J.F."/>
            <person name="Rahn T."/>
            <person name="Kunzel S."/>
            <person name="Keller A."/>
            <person name="Neulinger S.C."/>
        </authorList>
    </citation>
    <scope>NUCLEOTIDE SEQUENCE [LARGE SCALE GENOMIC DNA]</scope>
    <source>
        <strain evidence="7 8">DSM 15382</strain>
    </source>
</reference>
<feature type="transmembrane region" description="Helical" evidence="5">
    <location>
        <begin position="57"/>
        <end position="79"/>
    </location>
</feature>
<keyword evidence="2 5" id="KW-0812">Transmembrane</keyword>
<evidence type="ECO:0000256" key="2">
    <source>
        <dbReference type="ARBA" id="ARBA00022692"/>
    </source>
</evidence>
<comment type="caution">
    <text evidence="7">The sequence shown here is derived from an EMBL/GenBank/DDBJ whole genome shotgun (WGS) entry which is preliminary data.</text>
</comment>
<name>A0ABS1D7Q5_9PROT</name>
<protein>
    <submittedName>
        <fullName evidence="7">Na+/H+ antiporter</fullName>
    </submittedName>
</protein>
<gene>
    <name evidence="7" type="ORF">CKO45_32355</name>
</gene>
<comment type="subcellular location">
    <subcellularLocation>
        <location evidence="1">Membrane</location>
        <topology evidence="1">Multi-pass membrane protein</topology>
    </subcellularLocation>
</comment>
<feature type="transmembrane region" description="Helical" evidence="5">
    <location>
        <begin position="32"/>
        <end position="51"/>
    </location>
</feature>
<dbReference type="RefSeq" id="WP_200307041.1">
    <property type="nucleotide sequence ID" value="NZ_NRSG01000825.1"/>
</dbReference>
<dbReference type="Proteomes" id="UP000697995">
    <property type="component" value="Unassembled WGS sequence"/>
</dbReference>
<proteinExistence type="predicted"/>
<keyword evidence="4 5" id="KW-0472">Membrane</keyword>
<feature type="domain" description="Cation/H+ exchanger transmembrane" evidence="6">
    <location>
        <begin position="17"/>
        <end position="115"/>
    </location>
</feature>
<dbReference type="InterPro" id="IPR006153">
    <property type="entry name" value="Cation/H_exchanger_TM"/>
</dbReference>
<evidence type="ECO:0000256" key="1">
    <source>
        <dbReference type="ARBA" id="ARBA00004141"/>
    </source>
</evidence>
<evidence type="ECO:0000256" key="5">
    <source>
        <dbReference type="SAM" id="Phobius"/>
    </source>
</evidence>
<keyword evidence="3 5" id="KW-1133">Transmembrane helix</keyword>
<organism evidence="7 8">
    <name type="scientific">Paracraurococcus ruber</name>
    <dbReference type="NCBI Taxonomy" id="77675"/>
    <lineage>
        <taxon>Bacteria</taxon>
        <taxon>Pseudomonadati</taxon>
        <taxon>Pseudomonadota</taxon>
        <taxon>Alphaproteobacteria</taxon>
        <taxon>Acetobacterales</taxon>
        <taxon>Roseomonadaceae</taxon>
        <taxon>Paracraurococcus</taxon>
    </lineage>
</organism>
<keyword evidence="8" id="KW-1185">Reference proteome</keyword>
<dbReference type="EMBL" id="NRSG01000825">
    <property type="protein sequence ID" value="MBK1662859.1"/>
    <property type="molecule type" value="Genomic_DNA"/>
</dbReference>
<evidence type="ECO:0000313" key="7">
    <source>
        <dbReference type="EMBL" id="MBK1662859.1"/>
    </source>
</evidence>
<evidence type="ECO:0000256" key="3">
    <source>
        <dbReference type="ARBA" id="ARBA00022989"/>
    </source>
</evidence>
<evidence type="ECO:0000313" key="8">
    <source>
        <dbReference type="Proteomes" id="UP000697995"/>
    </source>
</evidence>
<feature type="transmembrane region" description="Helical" evidence="5">
    <location>
        <begin position="86"/>
        <end position="109"/>
    </location>
</feature>
<evidence type="ECO:0000256" key="4">
    <source>
        <dbReference type="ARBA" id="ARBA00023136"/>
    </source>
</evidence>
<dbReference type="Pfam" id="PF00999">
    <property type="entry name" value="Na_H_Exchanger"/>
    <property type="match status" value="1"/>
</dbReference>
<feature type="non-terminal residue" evidence="7">
    <location>
        <position position="116"/>
    </location>
</feature>
<sequence>MDPAEIFELVVGMFLAVLVLHYLALHLRLPPAVALLLGGGALAFVPGLPAIELDPELVLVIFLPPLLMDGAWFTALAPFRRHLAGIASLAIGAVVFTAVVVAVVAKLILPELPWAA</sequence>
<evidence type="ECO:0000259" key="6">
    <source>
        <dbReference type="Pfam" id="PF00999"/>
    </source>
</evidence>
<feature type="transmembrane region" description="Helical" evidence="5">
    <location>
        <begin position="6"/>
        <end position="25"/>
    </location>
</feature>